<dbReference type="GO" id="GO:0033615">
    <property type="term" value="P:mitochondrial proton-transporting ATP synthase complex assembly"/>
    <property type="evidence" value="ECO:0007669"/>
    <property type="project" value="TreeGrafter"/>
</dbReference>
<organism evidence="1 2">
    <name type="scientific">Plasmodiophora brassicae</name>
    <name type="common">Clubroot disease agent</name>
    <dbReference type="NCBI Taxonomy" id="37360"/>
    <lineage>
        <taxon>Eukaryota</taxon>
        <taxon>Sar</taxon>
        <taxon>Rhizaria</taxon>
        <taxon>Endomyxa</taxon>
        <taxon>Phytomyxea</taxon>
        <taxon>Plasmodiophorida</taxon>
        <taxon>Plasmodiophoridae</taxon>
        <taxon>Plasmodiophora</taxon>
    </lineage>
</organism>
<gene>
    <name evidence="1" type="ORF">PLBR_LOCUS8315</name>
</gene>
<keyword evidence="1" id="KW-0496">Mitochondrion</keyword>
<dbReference type="PANTHER" id="PTHR28106:SF1">
    <property type="entry name" value="MITOCHONDRIAL ATPASE COMPLEX SUBUNIT ATP10"/>
    <property type="match status" value="1"/>
</dbReference>
<evidence type="ECO:0000313" key="2">
    <source>
        <dbReference type="Proteomes" id="UP000290189"/>
    </source>
</evidence>
<proteinExistence type="predicted"/>
<name>A0A3P3YMU7_PLABS</name>
<dbReference type="PANTHER" id="PTHR28106">
    <property type="entry name" value="MITOCHONDRIAL ATPASE COMPLEX SUBUNIT ATP10"/>
    <property type="match status" value="1"/>
</dbReference>
<accession>A0A3P3YMU7</accession>
<dbReference type="InterPro" id="IPR007849">
    <property type="entry name" value="ATP10"/>
</dbReference>
<sequence length="229" mass="26202">MARVCAVRRHYMGRALIGRRCSSTSLSDWKWDDSRERGYFADIREYTATRGVVVSPMNAMLSSRHGIPLPMIMCRSLEERFEREAPLPEITPLNGRTTLMGLSFRESGRQALSTWIQPFMATSPSRKQYVEVCAVEGRTHRFLLRYVLRSSLLAKLEPAETSLVKAHLYSFVDLVDEFQALGVRNRLAGYVFLIDSQGRIRWRASGKLEGPVCDMFTRFANELDDEIAQ</sequence>
<geneLocation type="mitochondrion" evidence="1"/>
<dbReference type="EMBL" id="OVEO01000016">
    <property type="protein sequence ID" value="SPR01100.1"/>
    <property type="molecule type" value="Genomic_DNA"/>
</dbReference>
<dbReference type="AlphaFoldDB" id="A0A3P3YMU7"/>
<evidence type="ECO:0000313" key="1">
    <source>
        <dbReference type="EMBL" id="SPR01100.1"/>
    </source>
</evidence>
<evidence type="ECO:0008006" key="3">
    <source>
        <dbReference type="Google" id="ProtNLM"/>
    </source>
</evidence>
<dbReference type="Proteomes" id="UP000290189">
    <property type="component" value="Unassembled WGS sequence"/>
</dbReference>
<dbReference type="Pfam" id="PF05176">
    <property type="entry name" value="ATP-synt_10"/>
    <property type="match status" value="1"/>
</dbReference>
<protein>
    <recommendedName>
        <fullName evidence="3">Thioredoxin domain-containing protein</fullName>
    </recommendedName>
</protein>
<reference evidence="1 2" key="1">
    <citation type="submission" date="2018-03" db="EMBL/GenBank/DDBJ databases">
        <authorList>
            <person name="Fogelqvist J."/>
        </authorList>
    </citation>
    <scope>NUCLEOTIDE SEQUENCE [LARGE SCALE GENOMIC DNA]</scope>
</reference>
<dbReference type="GO" id="GO:0005743">
    <property type="term" value="C:mitochondrial inner membrane"/>
    <property type="evidence" value="ECO:0007669"/>
    <property type="project" value="TreeGrafter"/>
</dbReference>